<comment type="similarity">
    <text evidence="1">Belongs to the UvrB family.</text>
</comment>
<organism evidence="6 7">
    <name type="scientific">Candidatus Dojkabacteria bacterium</name>
    <dbReference type="NCBI Taxonomy" id="2099670"/>
    <lineage>
        <taxon>Bacteria</taxon>
        <taxon>Candidatus Dojkabacteria</taxon>
    </lineage>
</organism>
<dbReference type="CDD" id="cd18790">
    <property type="entry name" value="SF2_C_UvrB"/>
    <property type="match status" value="1"/>
</dbReference>
<gene>
    <name evidence="6" type="ORF">D6810_03290</name>
</gene>
<accession>A0A3M0YXB6</accession>
<dbReference type="Proteomes" id="UP000269410">
    <property type="component" value="Unassembled WGS sequence"/>
</dbReference>
<feature type="domain" description="Helicase C-terminal" evidence="5">
    <location>
        <begin position="66"/>
        <end position="228"/>
    </location>
</feature>
<dbReference type="Pfam" id="PF02151">
    <property type="entry name" value="UVR"/>
    <property type="match status" value="1"/>
</dbReference>
<dbReference type="InterPro" id="IPR001943">
    <property type="entry name" value="UVR_dom"/>
</dbReference>
<dbReference type="InterPro" id="IPR004807">
    <property type="entry name" value="UvrB"/>
</dbReference>
<evidence type="ECO:0000313" key="7">
    <source>
        <dbReference type="Proteomes" id="UP000269410"/>
    </source>
</evidence>
<dbReference type="InterPro" id="IPR027417">
    <property type="entry name" value="P-loop_NTPase"/>
</dbReference>
<dbReference type="PANTHER" id="PTHR24029:SF0">
    <property type="entry name" value="UVRABC SYSTEM PROTEIN B"/>
    <property type="match status" value="1"/>
</dbReference>
<evidence type="ECO:0000259" key="4">
    <source>
        <dbReference type="PROSITE" id="PS50151"/>
    </source>
</evidence>
<dbReference type="Gene3D" id="4.10.860.10">
    <property type="entry name" value="UVR domain"/>
    <property type="match status" value="1"/>
</dbReference>
<dbReference type="GO" id="GO:0005524">
    <property type="term" value="F:ATP binding"/>
    <property type="evidence" value="ECO:0007669"/>
    <property type="project" value="InterPro"/>
</dbReference>
<dbReference type="GO" id="GO:0016887">
    <property type="term" value="F:ATP hydrolysis activity"/>
    <property type="evidence" value="ECO:0007669"/>
    <property type="project" value="InterPro"/>
</dbReference>
<dbReference type="PROSITE" id="PS50151">
    <property type="entry name" value="UVR"/>
    <property type="match status" value="1"/>
</dbReference>
<feature type="domain" description="UVR" evidence="4">
    <location>
        <begin position="268"/>
        <end position="303"/>
    </location>
</feature>
<dbReference type="SUPFAM" id="SSF46600">
    <property type="entry name" value="C-terminal UvrC-binding domain of UvrB"/>
    <property type="match status" value="1"/>
</dbReference>
<dbReference type="GO" id="GO:0003677">
    <property type="term" value="F:DNA binding"/>
    <property type="evidence" value="ECO:0007669"/>
    <property type="project" value="InterPro"/>
</dbReference>
<dbReference type="PROSITE" id="PS51194">
    <property type="entry name" value="HELICASE_CTER"/>
    <property type="match status" value="1"/>
</dbReference>
<sequence>MNYKFKLPNGYDGIVYQVIRPTGILDPKIEVRPTLPEKFISLVQSIKKHGLLDLPILAESCWERSQVVDLIQEIKSRSEKKQRVLVTTLTKRMAEELTDYFLQKNIKSKYLHSEIDTVERVDILTQLRRGEYDVLVGINLLREGLDLPEVSLVAILDADKEGFLRSKTSLIQVIGRAARHENGTVIMYADTITDSMKEAIIETQKRRKIQEEYNRKNNIVPKSIQKSISNLLENSDESVEHQNNQSCINNELQKKAEIFSTLPKKEKNKLIKEIQLQMEIYADLLEFEKAKEMRDLLFSLKNKQI</sequence>
<evidence type="ECO:0000259" key="5">
    <source>
        <dbReference type="PROSITE" id="PS51194"/>
    </source>
</evidence>
<evidence type="ECO:0000313" key="6">
    <source>
        <dbReference type="EMBL" id="RMD76672.1"/>
    </source>
</evidence>
<dbReference type="EMBL" id="RFKV01000112">
    <property type="protein sequence ID" value="RMD76672.1"/>
    <property type="molecule type" value="Genomic_DNA"/>
</dbReference>
<dbReference type="AlphaFoldDB" id="A0A3M0YXB6"/>
<evidence type="ECO:0000256" key="3">
    <source>
        <dbReference type="ARBA" id="ARBA00029504"/>
    </source>
</evidence>
<dbReference type="Pfam" id="PF00271">
    <property type="entry name" value="Helicase_C"/>
    <property type="match status" value="1"/>
</dbReference>
<dbReference type="InterPro" id="IPR001650">
    <property type="entry name" value="Helicase_C-like"/>
</dbReference>
<dbReference type="PANTHER" id="PTHR24029">
    <property type="entry name" value="UVRABC SYSTEM PROTEIN B"/>
    <property type="match status" value="1"/>
</dbReference>
<evidence type="ECO:0000256" key="1">
    <source>
        <dbReference type="ARBA" id="ARBA00008533"/>
    </source>
</evidence>
<comment type="subunit">
    <text evidence="2">Forms a heterotetramer with UvrA during the search for lesions. Interacts with UvrC in an incision complex.</text>
</comment>
<dbReference type="InterPro" id="IPR024759">
    <property type="entry name" value="UvrB_YAD/RRR_dom"/>
</dbReference>
<proteinExistence type="inferred from homology"/>
<reference evidence="6 7" key="1">
    <citation type="submission" date="2018-10" db="EMBL/GenBank/DDBJ databases">
        <title>Thermophilic Lithotrophy and Phototrophy in an Intertidal, Iron-rich, Geothermal Spring.</title>
        <authorList>
            <person name="Ward L.M."/>
            <person name="Idei A."/>
            <person name="Nakagawa M."/>
            <person name="Ueno Y."/>
            <person name="Fischer W."/>
            <person name="Mcglynn S.E."/>
        </authorList>
    </citation>
    <scope>NUCLEOTIDE SEQUENCE [LARGE SCALE GENOMIC DNA]</scope>
    <source>
        <strain evidence="6">J137</strain>
    </source>
</reference>
<dbReference type="Gene3D" id="3.40.50.300">
    <property type="entry name" value="P-loop containing nucleotide triphosphate hydrolases"/>
    <property type="match status" value="1"/>
</dbReference>
<dbReference type="Pfam" id="PF12344">
    <property type="entry name" value="UvrB"/>
    <property type="match status" value="1"/>
</dbReference>
<comment type="caution">
    <text evidence="6">The sequence shown here is derived from an EMBL/GenBank/DDBJ whole genome shotgun (WGS) entry which is preliminary data.</text>
</comment>
<dbReference type="SUPFAM" id="SSF52540">
    <property type="entry name" value="P-loop containing nucleoside triphosphate hydrolases"/>
    <property type="match status" value="1"/>
</dbReference>
<name>A0A3M0YXB6_9BACT</name>
<dbReference type="SMART" id="SM00490">
    <property type="entry name" value="HELICc"/>
    <property type="match status" value="1"/>
</dbReference>
<dbReference type="GO" id="GO:0006289">
    <property type="term" value="P:nucleotide-excision repair"/>
    <property type="evidence" value="ECO:0007669"/>
    <property type="project" value="InterPro"/>
</dbReference>
<protein>
    <recommendedName>
        <fullName evidence="3">UvrABC system protein B</fullName>
    </recommendedName>
</protein>
<dbReference type="InterPro" id="IPR036876">
    <property type="entry name" value="UVR_dom_sf"/>
</dbReference>
<evidence type="ECO:0000256" key="2">
    <source>
        <dbReference type="ARBA" id="ARBA00026033"/>
    </source>
</evidence>
<dbReference type="GO" id="GO:0009380">
    <property type="term" value="C:excinuclease repair complex"/>
    <property type="evidence" value="ECO:0007669"/>
    <property type="project" value="InterPro"/>
</dbReference>